<evidence type="ECO:0000256" key="7">
    <source>
        <dbReference type="SAM" id="MobiDB-lite"/>
    </source>
</evidence>
<protein>
    <submittedName>
        <fullName evidence="9">Activated RNA polymerase II transcriptional coactivator p15</fullName>
    </submittedName>
</protein>
<keyword evidence="6" id="KW-0539">Nucleus</keyword>
<evidence type="ECO:0000259" key="8">
    <source>
        <dbReference type="Pfam" id="PF02229"/>
    </source>
</evidence>
<dbReference type="PANTHER" id="PTHR13215">
    <property type="entry name" value="RNA POLYMERASE II TRANSCRIPTIONAL COACTIVATOR"/>
    <property type="match status" value="1"/>
</dbReference>
<dbReference type="GO" id="GO:0005634">
    <property type="term" value="C:nucleus"/>
    <property type="evidence" value="ECO:0007669"/>
    <property type="project" value="UniProtKB-SubCell"/>
</dbReference>
<evidence type="ECO:0000256" key="4">
    <source>
        <dbReference type="ARBA" id="ARBA00023125"/>
    </source>
</evidence>
<feature type="domain" description="Transcriptional coactivator p15 (PC4) C-terminal" evidence="8">
    <location>
        <begin position="58"/>
        <end position="116"/>
    </location>
</feature>
<keyword evidence="10" id="KW-1185">Reference proteome</keyword>
<feature type="region of interest" description="Disordered" evidence="7">
    <location>
        <begin position="1"/>
        <end position="58"/>
    </location>
</feature>
<feature type="compositionally biased region" description="Basic and acidic residues" evidence="7">
    <location>
        <begin position="20"/>
        <end position="35"/>
    </location>
</feature>
<evidence type="ECO:0000313" key="10">
    <source>
        <dbReference type="Proteomes" id="UP001607303"/>
    </source>
</evidence>
<dbReference type="InterPro" id="IPR003173">
    <property type="entry name" value="PC4_C"/>
</dbReference>
<comment type="caution">
    <text evidence="9">The sequence shown here is derived from an EMBL/GenBank/DDBJ whole genome shotgun (WGS) entry which is preliminary data.</text>
</comment>
<name>A0ABD2AW46_VESMC</name>
<dbReference type="InterPro" id="IPR009044">
    <property type="entry name" value="ssDNA-bd_transcriptional_reg"/>
</dbReference>
<evidence type="ECO:0000256" key="2">
    <source>
        <dbReference type="ARBA" id="ARBA00009001"/>
    </source>
</evidence>
<dbReference type="InterPro" id="IPR045125">
    <property type="entry name" value="Sub1/Tcp4-like"/>
</dbReference>
<dbReference type="Gene3D" id="2.30.31.10">
    <property type="entry name" value="Transcriptional Coactivator Pc4, Chain A"/>
    <property type="match status" value="1"/>
</dbReference>
<organism evidence="9 10">
    <name type="scientific">Vespula maculifrons</name>
    <name type="common">Eastern yellow jacket</name>
    <name type="synonym">Wasp</name>
    <dbReference type="NCBI Taxonomy" id="7453"/>
    <lineage>
        <taxon>Eukaryota</taxon>
        <taxon>Metazoa</taxon>
        <taxon>Ecdysozoa</taxon>
        <taxon>Arthropoda</taxon>
        <taxon>Hexapoda</taxon>
        <taxon>Insecta</taxon>
        <taxon>Pterygota</taxon>
        <taxon>Neoptera</taxon>
        <taxon>Endopterygota</taxon>
        <taxon>Hymenoptera</taxon>
        <taxon>Apocrita</taxon>
        <taxon>Aculeata</taxon>
        <taxon>Vespoidea</taxon>
        <taxon>Vespidae</taxon>
        <taxon>Vespinae</taxon>
        <taxon>Vespula</taxon>
    </lineage>
</organism>
<keyword evidence="5" id="KW-0804">Transcription</keyword>
<dbReference type="SUPFAM" id="SSF54447">
    <property type="entry name" value="ssDNA-binding transcriptional regulator domain"/>
    <property type="match status" value="1"/>
</dbReference>
<comment type="subcellular location">
    <subcellularLocation>
        <location evidence="1">Nucleus</location>
    </subcellularLocation>
</comment>
<comment type="similarity">
    <text evidence="2">Belongs to the transcriptional coactivator PC4 family.</text>
</comment>
<proteinExistence type="inferred from homology"/>
<evidence type="ECO:0000256" key="3">
    <source>
        <dbReference type="ARBA" id="ARBA00023015"/>
    </source>
</evidence>
<evidence type="ECO:0000256" key="5">
    <source>
        <dbReference type="ARBA" id="ARBA00023163"/>
    </source>
</evidence>
<evidence type="ECO:0000256" key="6">
    <source>
        <dbReference type="ARBA" id="ARBA00023242"/>
    </source>
</evidence>
<sequence>MPKSKEYVSSDSDSDSEQEEQVKKKQKTEKGEKPVASKKPKKETKEVKASKDEDDTVWDLGNNRQVNVRDFKGKLFVDIREMYYDKAGDLKPGKKGRIIVLYSICLNMTQWRKFMSIVEEVDRVAKSKC</sequence>
<dbReference type="Proteomes" id="UP001607303">
    <property type="component" value="Unassembled WGS sequence"/>
</dbReference>
<accession>A0ABD2AW46</accession>
<gene>
    <name evidence="9" type="ORF">V1477_018684</name>
</gene>
<dbReference type="EMBL" id="JAYRBN010000112">
    <property type="protein sequence ID" value="KAL2724823.1"/>
    <property type="molecule type" value="Genomic_DNA"/>
</dbReference>
<keyword evidence="3" id="KW-0805">Transcription regulation</keyword>
<dbReference type="GO" id="GO:0003677">
    <property type="term" value="F:DNA binding"/>
    <property type="evidence" value="ECO:0007669"/>
    <property type="project" value="UniProtKB-KW"/>
</dbReference>
<reference evidence="9 10" key="1">
    <citation type="journal article" date="2024" name="Ann. Entomol. Soc. Am.">
        <title>Genomic analyses of the southern and eastern yellowjacket wasps (Hymenoptera: Vespidae) reveal evolutionary signatures of social life.</title>
        <authorList>
            <person name="Catto M.A."/>
            <person name="Caine P.B."/>
            <person name="Orr S.E."/>
            <person name="Hunt B.G."/>
            <person name="Goodisman M.A.D."/>
        </authorList>
    </citation>
    <scope>NUCLEOTIDE SEQUENCE [LARGE SCALE GENOMIC DNA]</scope>
    <source>
        <strain evidence="9">232</strain>
        <tissue evidence="9">Head and thorax</tissue>
    </source>
</reference>
<evidence type="ECO:0000256" key="1">
    <source>
        <dbReference type="ARBA" id="ARBA00004123"/>
    </source>
</evidence>
<keyword evidence="4" id="KW-0238">DNA-binding</keyword>
<evidence type="ECO:0000313" key="9">
    <source>
        <dbReference type="EMBL" id="KAL2724823.1"/>
    </source>
</evidence>
<dbReference type="Pfam" id="PF02229">
    <property type="entry name" value="PC4"/>
    <property type="match status" value="1"/>
</dbReference>
<dbReference type="AlphaFoldDB" id="A0ABD2AW46"/>